<organism evidence="1 2">
    <name type="scientific">Arctium lappa</name>
    <name type="common">Greater burdock</name>
    <name type="synonym">Lappa major</name>
    <dbReference type="NCBI Taxonomy" id="4217"/>
    <lineage>
        <taxon>Eukaryota</taxon>
        <taxon>Viridiplantae</taxon>
        <taxon>Streptophyta</taxon>
        <taxon>Embryophyta</taxon>
        <taxon>Tracheophyta</taxon>
        <taxon>Spermatophyta</taxon>
        <taxon>Magnoliopsida</taxon>
        <taxon>eudicotyledons</taxon>
        <taxon>Gunneridae</taxon>
        <taxon>Pentapetalae</taxon>
        <taxon>asterids</taxon>
        <taxon>campanulids</taxon>
        <taxon>Asterales</taxon>
        <taxon>Asteraceae</taxon>
        <taxon>Carduoideae</taxon>
        <taxon>Cardueae</taxon>
        <taxon>Arctiinae</taxon>
        <taxon>Arctium</taxon>
    </lineage>
</organism>
<dbReference type="EMBL" id="CM042049">
    <property type="protein sequence ID" value="KAI3745992.1"/>
    <property type="molecule type" value="Genomic_DNA"/>
</dbReference>
<gene>
    <name evidence="1" type="ORF">L6452_08407</name>
</gene>
<evidence type="ECO:0000313" key="1">
    <source>
        <dbReference type="EMBL" id="KAI3745992.1"/>
    </source>
</evidence>
<keyword evidence="2" id="KW-1185">Reference proteome</keyword>
<protein>
    <submittedName>
        <fullName evidence="1">Uncharacterized protein</fullName>
    </submittedName>
</protein>
<proteinExistence type="predicted"/>
<evidence type="ECO:0000313" key="2">
    <source>
        <dbReference type="Proteomes" id="UP001055879"/>
    </source>
</evidence>
<name>A0ACB9DI83_ARCLA</name>
<reference evidence="2" key="1">
    <citation type="journal article" date="2022" name="Mol. Ecol. Resour.">
        <title>The genomes of chicory, endive, great burdock and yacon provide insights into Asteraceae palaeo-polyploidization history and plant inulin production.</title>
        <authorList>
            <person name="Fan W."/>
            <person name="Wang S."/>
            <person name="Wang H."/>
            <person name="Wang A."/>
            <person name="Jiang F."/>
            <person name="Liu H."/>
            <person name="Zhao H."/>
            <person name="Xu D."/>
            <person name="Zhang Y."/>
        </authorList>
    </citation>
    <scope>NUCLEOTIDE SEQUENCE [LARGE SCALE GENOMIC DNA]</scope>
    <source>
        <strain evidence="2">cv. Niubang</strain>
    </source>
</reference>
<comment type="caution">
    <text evidence="1">The sequence shown here is derived from an EMBL/GenBank/DDBJ whole genome shotgun (WGS) entry which is preliminary data.</text>
</comment>
<sequence>MGTAVVSPLTWDAFKKEVLKEYCREMALDRIEEEFRALKKGDMSVIEYFNLFMEKLDLVGHVVPSEKDRVKAYMNGLPARMKAMVRNSKASTLWKRTSGVHPKSVMIMAITGRLSIVGNRSGVKGAESSMQVGATPTTCHASSVECWVTLTMIVPSRALSVLCVKRRTMSRGTALVPGSEKVREADTVCLVWNNMPVTTGKGRSKLNDLRVGIGIPRLGPSLDGFVARAIHRVALNLCFNLEF</sequence>
<reference evidence="1 2" key="2">
    <citation type="journal article" date="2022" name="Mol. Ecol. Resour.">
        <title>The genomes of chicory, endive, great burdock and yacon provide insights into Asteraceae paleo-polyploidization history and plant inulin production.</title>
        <authorList>
            <person name="Fan W."/>
            <person name="Wang S."/>
            <person name="Wang H."/>
            <person name="Wang A."/>
            <person name="Jiang F."/>
            <person name="Liu H."/>
            <person name="Zhao H."/>
            <person name="Xu D."/>
            <person name="Zhang Y."/>
        </authorList>
    </citation>
    <scope>NUCLEOTIDE SEQUENCE [LARGE SCALE GENOMIC DNA]</scope>
    <source>
        <strain evidence="2">cv. Niubang</strain>
    </source>
</reference>
<accession>A0ACB9DI83</accession>
<dbReference type="Proteomes" id="UP001055879">
    <property type="component" value="Linkage Group LG03"/>
</dbReference>